<evidence type="ECO:0000313" key="3">
    <source>
        <dbReference type="EMBL" id="KAK8883321.1"/>
    </source>
</evidence>
<name>A0ABR2JX39_9EUKA</name>
<organism evidence="3 4">
    <name type="scientific">Tritrichomonas musculus</name>
    <dbReference type="NCBI Taxonomy" id="1915356"/>
    <lineage>
        <taxon>Eukaryota</taxon>
        <taxon>Metamonada</taxon>
        <taxon>Parabasalia</taxon>
        <taxon>Tritrichomonadida</taxon>
        <taxon>Tritrichomonadidae</taxon>
        <taxon>Tritrichomonas</taxon>
    </lineage>
</organism>
<protein>
    <recommendedName>
        <fullName evidence="1">Serine/threonine-protein phosphatase</fullName>
        <ecNumber evidence="1">3.1.3.16</ecNumber>
    </recommendedName>
</protein>
<keyword evidence="4" id="KW-1185">Reference proteome</keyword>
<dbReference type="PANTHER" id="PTHR11668">
    <property type="entry name" value="SERINE/THREONINE PROTEIN PHOSPHATASE"/>
    <property type="match status" value="1"/>
</dbReference>
<dbReference type="InterPro" id="IPR004843">
    <property type="entry name" value="Calcineurin-like_PHP"/>
</dbReference>
<accession>A0ABR2JX39</accession>
<proteinExistence type="inferred from homology"/>
<sequence>MWPKPVNEVLTAYETILNLPEERVGDIGKKIPIPQFEPSLIIELCHCVIPVFQEKDTLVEISSPIYILGDIHGNLFDLLRILIYAKPPPSSQILFLGDYVDRGEFSVEVVTLLFALQYAYPNNILMLRGNHEFDHVNQVYGFYDEVILQTGKEILWNEINSVFQWMPIAAVISDSIFCVHGGLSPALKSPQQLYGLKRPMTQYEDYMVSDVLWSDPSNTEKDFIRSTRGSGVAYGASAVIRFLNESNLKHIVRGHQCVPYGILKFANNLLYTVFSSSNYEEAGSNRAGLLFITEEGEIQAFSLPPLDILKRVDTLFKCSQGIKRGGIIKKPIQILNIGKGNISDSGSSTYDDEGRDKCSIALSVKLLELRKESKNQNSYQILAQRRAYKNFGRSASSEILRPKVKHGTLSNIGAISS</sequence>
<dbReference type="InterPro" id="IPR050341">
    <property type="entry name" value="PP1_catalytic_subunit"/>
</dbReference>
<dbReference type="PROSITE" id="PS00125">
    <property type="entry name" value="SER_THR_PHOSPHATASE"/>
    <property type="match status" value="1"/>
</dbReference>
<dbReference type="SMART" id="SM00156">
    <property type="entry name" value="PP2Ac"/>
    <property type="match status" value="1"/>
</dbReference>
<dbReference type="InterPro" id="IPR029052">
    <property type="entry name" value="Metallo-depent_PP-like"/>
</dbReference>
<evidence type="ECO:0000256" key="1">
    <source>
        <dbReference type="RuleBase" id="RU004273"/>
    </source>
</evidence>
<evidence type="ECO:0000259" key="2">
    <source>
        <dbReference type="PROSITE" id="PS00125"/>
    </source>
</evidence>
<comment type="catalytic activity">
    <reaction evidence="1">
        <text>O-phospho-L-threonyl-[protein] + H2O = L-threonyl-[protein] + phosphate</text>
        <dbReference type="Rhea" id="RHEA:47004"/>
        <dbReference type="Rhea" id="RHEA-COMP:11060"/>
        <dbReference type="Rhea" id="RHEA-COMP:11605"/>
        <dbReference type="ChEBI" id="CHEBI:15377"/>
        <dbReference type="ChEBI" id="CHEBI:30013"/>
        <dbReference type="ChEBI" id="CHEBI:43474"/>
        <dbReference type="ChEBI" id="CHEBI:61977"/>
        <dbReference type="EC" id="3.1.3.16"/>
    </reaction>
</comment>
<gene>
    <name evidence="3" type="ORF">M9Y10_045971</name>
</gene>
<keyword evidence="1" id="KW-0378">Hydrolase</keyword>
<evidence type="ECO:0000313" key="4">
    <source>
        <dbReference type="Proteomes" id="UP001470230"/>
    </source>
</evidence>
<dbReference type="SUPFAM" id="SSF56300">
    <property type="entry name" value="Metallo-dependent phosphatases"/>
    <property type="match status" value="1"/>
</dbReference>
<dbReference type="PANTHER" id="PTHR11668:SF494">
    <property type="entry name" value="PROTEIN PHOSPHATASE, PUTATIVE-RELATED"/>
    <property type="match status" value="1"/>
</dbReference>
<comment type="caution">
    <text evidence="3">The sequence shown here is derived from an EMBL/GenBank/DDBJ whole genome shotgun (WGS) entry which is preliminary data.</text>
</comment>
<dbReference type="Pfam" id="PF00149">
    <property type="entry name" value="Metallophos"/>
    <property type="match status" value="1"/>
</dbReference>
<dbReference type="Gene3D" id="3.60.21.10">
    <property type="match status" value="1"/>
</dbReference>
<dbReference type="EMBL" id="JAPFFF010000009">
    <property type="protein sequence ID" value="KAK8883321.1"/>
    <property type="molecule type" value="Genomic_DNA"/>
</dbReference>
<dbReference type="CDD" id="cd00144">
    <property type="entry name" value="MPP_PPP_family"/>
    <property type="match status" value="1"/>
</dbReference>
<reference evidence="3 4" key="1">
    <citation type="submission" date="2024-04" db="EMBL/GenBank/DDBJ databases">
        <title>Tritrichomonas musculus Genome.</title>
        <authorList>
            <person name="Alves-Ferreira E."/>
            <person name="Grigg M."/>
            <person name="Lorenzi H."/>
            <person name="Galac M."/>
        </authorList>
    </citation>
    <scope>NUCLEOTIDE SEQUENCE [LARGE SCALE GENOMIC DNA]</scope>
    <source>
        <strain evidence="3 4">EAF2021</strain>
    </source>
</reference>
<dbReference type="EC" id="3.1.3.16" evidence="1"/>
<feature type="domain" description="Serine/threonine specific protein phosphatases" evidence="2">
    <location>
        <begin position="127"/>
        <end position="132"/>
    </location>
</feature>
<dbReference type="InterPro" id="IPR006186">
    <property type="entry name" value="Ser/Thr-sp_prot-phosphatase"/>
</dbReference>
<dbReference type="PRINTS" id="PR00114">
    <property type="entry name" value="STPHPHTASE"/>
</dbReference>
<dbReference type="Proteomes" id="UP001470230">
    <property type="component" value="Unassembled WGS sequence"/>
</dbReference>
<comment type="similarity">
    <text evidence="1">Belongs to the PPP phosphatase family.</text>
</comment>